<dbReference type="InParanoid" id="A0A804MMB1"/>
<name>A0A804MMB1_MAIZE</name>
<dbReference type="EnsemblPlants" id="Zm00001eb097110_T001">
    <property type="protein sequence ID" value="Zm00001eb097110_P001"/>
    <property type="gene ID" value="Zm00001eb097110"/>
</dbReference>
<feature type="compositionally biased region" description="Basic and acidic residues" evidence="1">
    <location>
        <begin position="78"/>
        <end position="91"/>
    </location>
</feature>
<feature type="compositionally biased region" description="Basic and acidic residues" evidence="1">
    <location>
        <begin position="43"/>
        <end position="70"/>
    </location>
</feature>
<feature type="compositionally biased region" description="Polar residues" evidence="1">
    <location>
        <begin position="23"/>
        <end position="35"/>
    </location>
</feature>
<evidence type="ECO:0000256" key="1">
    <source>
        <dbReference type="SAM" id="MobiDB-lite"/>
    </source>
</evidence>
<keyword evidence="3" id="KW-1185">Reference proteome</keyword>
<accession>A0A804MMB1</accession>
<organism evidence="2 3">
    <name type="scientific">Zea mays</name>
    <name type="common">Maize</name>
    <dbReference type="NCBI Taxonomy" id="4577"/>
    <lineage>
        <taxon>Eukaryota</taxon>
        <taxon>Viridiplantae</taxon>
        <taxon>Streptophyta</taxon>
        <taxon>Embryophyta</taxon>
        <taxon>Tracheophyta</taxon>
        <taxon>Spermatophyta</taxon>
        <taxon>Magnoliopsida</taxon>
        <taxon>Liliopsida</taxon>
        <taxon>Poales</taxon>
        <taxon>Poaceae</taxon>
        <taxon>PACMAD clade</taxon>
        <taxon>Panicoideae</taxon>
        <taxon>Andropogonodae</taxon>
        <taxon>Andropogoneae</taxon>
        <taxon>Tripsacinae</taxon>
        <taxon>Zea</taxon>
    </lineage>
</organism>
<reference evidence="2" key="2">
    <citation type="submission" date="2019-07" db="EMBL/GenBank/DDBJ databases">
        <authorList>
            <person name="Seetharam A."/>
            <person name="Woodhouse M."/>
            <person name="Cannon E."/>
        </authorList>
    </citation>
    <scope>NUCLEOTIDE SEQUENCE [LARGE SCALE GENOMIC DNA]</scope>
    <source>
        <strain evidence="2">cv. B73</strain>
    </source>
</reference>
<sequence>PGICVSIYRKKNSKKKKKKTRHNSASSVAVQTTLLQERAVALGKERVDADPQEREDGGEQDRPDDDDRRRPVLPSHQALEERVQVDDHPEREEELPEEGAPRLVPVVDRVRDPSHHPDEVQQEKGGRWYQQGGPFERVQLRELLVVPALGCHREARVDASEDLEKALEHREEVRGNAPDDPELLVSPPVVDGHAAPSHFQDAGH</sequence>
<dbReference type="AlphaFoldDB" id="A0A804MMB1"/>
<evidence type="ECO:0000313" key="3">
    <source>
        <dbReference type="Proteomes" id="UP000007305"/>
    </source>
</evidence>
<protein>
    <submittedName>
        <fullName evidence="2">Uncharacterized protein</fullName>
    </submittedName>
</protein>
<dbReference type="Gramene" id="Zm00001eb097110_T001">
    <property type="protein sequence ID" value="Zm00001eb097110_P001"/>
    <property type="gene ID" value="Zm00001eb097110"/>
</dbReference>
<feature type="region of interest" description="Disordered" evidence="1">
    <location>
        <begin position="168"/>
        <end position="204"/>
    </location>
</feature>
<dbReference type="FunCoup" id="A0A804MMB1">
    <property type="interactions" value="473"/>
</dbReference>
<feature type="compositionally biased region" description="Basic residues" evidence="1">
    <location>
        <begin position="8"/>
        <end position="22"/>
    </location>
</feature>
<dbReference type="Proteomes" id="UP000007305">
    <property type="component" value="Chromosome 2"/>
</dbReference>
<reference evidence="3" key="1">
    <citation type="submission" date="2015-12" db="EMBL/GenBank/DDBJ databases">
        <title>Update maize B73 reference genome by single molecule sequencing technologies.</title>
        <authorList>
            <consortium name="Maize Genome Sequencing Project"/>
            <person name="Ware D."/>
        </authorList>
    </citation>
    <scope>NUCLEOTIDE SEQUENCE [LARGE SCALE GENOMIC DNA]</scope>
    <source>
        <strain evidence="3">cv. B73</strain>
    </source>
</reference>
<reference evidence="2" key="3">
    <citation type="submission" date="2021-05" db="UniProtKB">
        <authorList>
            <consortium name="EnsemblPlants"/>
        </authorList>
    </citation>
    <scope>IDENTIFICATION</scope>
    <source>
        <strain evidence="2">cv. B73</strain>
    </source>
</reference>
<feature type="region of interest" description="Disordered" evidence="1">
    <location>
        <begin position="1"/>
        <end position="130"/>
    </location>
</feature>
<proteinExistence type="predicted"/>
<feature type="compositionally biased region" description="Basic and acidic residues" evidence="1">
    <location>
        <begin position="108"/>
        <end position="126"/>
    </location>
</feature>
<evidence type="ECO:0000313" key="2">
    <source>
        <dbReference type="EnsemblPlants" id="Zm00001eb097110_P001"/>
    </source>
</evidence>